<dbReference type="AlphaFoldDB" id="F9D5T5"/>
<dbReference type="EMBL" id="AFPW01000037">
    <property type="protein sequence ID" value="EGQ12958.1"/>
    <property type="molecule type" value="Genomic_DNA"/>
</dbReference>
<evidence type="ECO:0000313" key="2">
    <source>
        <dbReference type="Proteomes" id="UP000007820"/>
    </source>
</evidence>
<comment type="caution">
    <text evidence="1">The sequence shown here is derived from an EMBL/GenBank/DDBJ whole genome shotgun (WGS) entry which is preliminary data.</text>
</comment>
<reference evidence="1 2" key="1">
    <citation type="submission" date="2011-04" db="EMBL/GenBank/DDBJ databases">
        <authorList>
            <person name="Muzny D."/>
            <person name="Qin X."/>
            <person name="Deng J."/>
            <person name="Jiang H."/>
            <person name="Liu Y."/>
            <person name="Qu J."/>
            <person name="Song X.-Z."/>
            <person name="Zhang L."/>
            <person name="Thornton R."/>
            <person name="Coyle M."/>
            <person name="Francisco L."/>
            <person name="Jackson L."/>
            <person name="Javaid M."/>
            <person name="Korchina V."/>
            <person name="Kovar C."/>
            <person name="Mata R."/>
            <person name="Mathew T."/>
            <person name="Ngo R."/>
            <person name="Nguyen L."/>
            <person name="Nguyen N."/>
            <person name="Okwuonu G."/>
            <person name="Ongeri F."/>
            <person name="Pham C."/>
            <person name="Simmons D."/>
            <person name="Wilczek-Boney K."/>
            <person name="Hale W."/>
            <person name="Jakkamsetti A."/>
            <person name="Pham P."/>
            <person name="Ruth R."/>
            <person name="San Lucas F."/>
            <person name="Warren J."/>
            <person name="Zhang J."/>
            <person name="Zhao Z."/>
            <person name="Zhou C."/>
            <person name="Zhu D."/>
            <person name="Lee S."/>
            <person name="Bess C."/>
            <person name="Blankenburg K."/>
            <person name="Forbes L."/>
            <person name="Fu Q."/>
            <person name="Gubbala S."/>
            <person name="Hirani K."/>
            <person name="Jayaseelan J.C."/>
            <person name="Lara F."/>
            <person name="Munidasa M."/>
            <person name="Palculict T."/>
            <person name="Patil S."/>
            <person name="Pu L.-L."/>
            <person name="Saada N."/>
            <person name="Tang L."/>
            <person name="Weissenberger G."/>
            <person name="Zhu Y."/>
            <person name="Hemphill L."/>
            <person name="Shang Y."/>
            <person name="Youmans B."/>
            <person name="Ayvaz T."/>
            <person name="Ross M."/>
            <person name="Santibanez J."/>
            <person name="Aqrawi P."/>
            <person name="Gross S."/>
            <person name="Joshi V."/>
            <person name="Fowler G."/>
            <person name="Nazareth L."/>
            <person name="Reid J."/>
            <person name="Worley K."/>
            <person name="Petrosino J."/>
            <person name="Highlander S."/>
            <person name="Gibbs R."/>
        </authorList>
    </citation>
    <scope>NUCLEOTIDE SEQUENCE [LARGE SCALE GENOMIC DNA]</scope>
    <source>
        <strain evidence="1 2">DSM 3688</strain>
    </source>
</reference>
<name>F9D5T5_PREDD</name>
<organism evidence="1 2">
    <name type="scientific">Prevotella dentalis (strain ATCC 49559 / DSM 3688 / JCM 13448 / NCTC 12043 / ES 2772)</name>
    <name type="common">Mitsuokella dentalis</name>
    <dbReference type="NCBI Taxonomy" id="908937"/>
    <lineage>
        <taxon>Bacteria</taxon>
        <taxon>Pseudomonadati</taxon>
        <taxon>Bacteroidota</taxon>
        <taxon>Bacteroidia</taxon>
        <taxon>Bacteroidales</taxon>
        <taxon>Prevotellaceae</taxon>
        <taxon>Prevotella</taxon>
    </lineage>
</organism>
<evidence type="ECO:0000313" key="1">
    <source>
        <dbReference type="EMBL" id="EGQ12958.1"/>
    </source>
</evidence>
<accession>F9D5T5</accession>
<proteinExistence type="predicted"/>
<gene>
    <name evidence="1" type="ORF">HMPREF9136_2213</name>
</gene>
<dbReference type="Proteomes" id="UP000007820">
    <property type="component" value="Unassembled WGS sequence"/>
</dbReference>
<sequence length="65" mass="7514">MRRNGRAFTGSSPRVCGVKTGPFVVYRCCWLSLGQNIRHTKYARRPQYWNVMQCCSVHKATAQHL</sequence>
<protein>
    <submittedName>
        <fullName evidence="1">Uncharacterized protein</fullName>
    </submittedName>
</protein>